<dbReference type="Pfam" id="PF00359">
    <property type="entry name" value="PTS_EIIA_2"/>
    <property type="match status" value="1"/>
</dbReference>
<dbReference type="GO" id="GO:0030295">
    <property type="term" value="F:protein kinase activator activity"/>
    <property type="evidence" value="ECO:0007669"/>
    <property type="project" value="TreeGrafter"/>
</dbReference>
<name>A0A0F8XTN2_9ZZZZ</name>
<proteinExistence type="predicted"/>
<gene>
    <name evidence="2" type="ORF">LCGC14_2903750</name>
</gene>
<dbReference type="PROSITE" id="PS51094">
    <property type="entry name" value="PTS_EIIA_TYPE_2"/>
    <property type="match status" value="1"/>
</dbReference>
<evidence type="ECO:0000313" key="2">
    <source>
        <dbReference type="EMBL" id="KKK72452.1"/>
    </source>
</evidence>
<dbReference type="AlphaFoldDB" id="A0A0F8XTN2"/>
<dbReference type="Gene3D" id="3.40.930.10">
    <property type="entry name" value="Mannitol-specific EII, Chain A"/>
    <property type="match status" value="1"/>
</dbReference>
<organism evidence="2">
    <name type="scientific">marine sediment metagenome</name>
    <dbReference type="NCBI Taxonomy" id="412755"/>
    <lineage>
        <taxon>unclassified sequences</taxon>
        <taxon>metagenomes</taxon>
        <taxon>ecological metagenomes</taxon>
    </lineage>
</organism>
<dbReference type="InterPro" id="IPR016152">
    <property type="entry name" value="PTrfase/Anion_transptr"/>
</dbReference>
<accession>A0A0F8XTN2</accession>
<feature type="domain" description="PTS EIIA type-2" evidence="1">
    <location>
        <begin position="1"/>
        <end position="95"/>
    </location>
</feature>
<dbReference type="PANTHER" id="PTHR47738:SF1">
    <property type="entry name" value="NITROGEN REGULATORY PROTEIN"/>
    <property type="match status" value="1"/>
</dbReference>
<dbReference type="PANTHER" id="PTHR47738">
    <property type="entry name" value="PTS SYSTEM FRUCTOSE-LIKE EIIA COMPONENT-RELATED"/>
    <property type="match status" value="1"/>
</dbReference>
<dbReference type="InterPro" id="IPR002178">
    <property type="entry name" value="PTS_EIIA_type-2_dom"/>
</dbReference>
<dbReference type="InterPro" id="IPR051541">
    <property type="entry name" value="PTS_SugarTrans_NitroReg"/>
</dbReference>
<comment type="caution">
    <text evidence="2">The sequence shown here is derived from an EMBL/GenBank/DDBJ whole genome shotgun (WGS) entry which is preliminary data.</text>
</comment>
<sequence>MPTALNHGVAVPHTRDFLIPKSYDVVNVVYLDKPIEYGALDGEKVKTLFFLFASDDKRHLHLLAKIAHLTRNEETLEFIHEHPGKAHLLNFIKSWETKLSVPGLEKIK</sequence>
<dbReference type="SUPFAM" id="SSF55804">
    <property type="entry name" value="Phoshotransferase/anion transport protein"/>
    <property type="match status" value="1"/>
</dbReference>
<reference evidence="2" key="1">
    <citation type="journal article" date="2015" name="Nature">
        <title>Complex archaea that bridge the gap between prokaryotes and eukaryotes.</title>
        <authorList>
            <person name="Spang A."/>
            <person name="Saw J.H."/>
            <person name="Jorgensen S.L."/>
            <person name="Zaremba-Niedzwiedzka K."/>
            <person name="Martijn J."/>
            <person name="Lind A.E."/>
            <person name="van Eijk R."/>
            <person name="Schleper C."/>
            <person name="Guy L."/>
            <person name="Ettema T.J."/>
        </authorList>
    </citation>
    <scope>NUCLEOTIDE SEQUENCE</scope>
</reference>
<evidence type="ECO:0000259" key="1">
    <source>
        <dbReference type="PROSITE" id="PS51094"/>
    </source>
</evidence>
<dbReference type="EMBL" id="LAZR01057250">
    <property type="protein sequence ID" value="KKK72452.1"/>
    <property type="molecule type" value="Genomic_DNA"/>
</dbReference>
<protein>
    <recommendedName>
        <fullName evidence="1">PTS EIIA type-2 domain-containing protein</fullName>
    </recommendedName>
</protein>